<dbReference type="PANTHER" id="PTHR30386:SF26">
    <property type="entry name" value="TRANSPORT PROTEIN COMB"/>
    <property type="match status" value="1"/>
</dbReference>
<evidence type="ECO:0000259" key="7">
    <source>
        <dbReference type="Pfam" id="PF25963"/>
    </source>
</evidence>
<feature type="domain" description="p-hydroxybenzoic acid efflux pump subunit AaeA-like beta-barrel" evidence="7">
    <location>
        <begin position="128"/>
        <end position="219"/>
    </location>
</feature>
<dbReference type="Pfam" id="PF25963">
    <property type="entry name" value="Beta-barrel_AAEA"/>
    <property type="match status" value="1"/>
</dbReference>
<evidence type="ECO:0000256" key="2">
    <source>
        <dbReference type="ARBA" id="ARBA00009477"/>
    </source>
</evidence>
<evidence type="ECO:0000256" key="4">
    <source>
        <dbReference type="ARBA" id="ARBA00022989"/>
    </source>
</evidence>
<evidence type="ECO:0000256" key="5">
    <source>
        <dbReference type="ARBA" id="ARBA00023136"/>
    </source>
</evidence>
<keyword evidence="3 6" id="KW-0812">Transmembrane</keyword>
<dbReference type="PANTHER" id="PTHR30386">
    <property type="entry name" value="MEMBRANE FUSION SUBUNIT OF EMRAB-TOLC MULTIDRUG EFFLUX PUMP"/>
    <property type="match status" value="1"/>
</dbReference>
<reference evidence="8 9" key="1">
    <citation type="submission" date="2016-07" db="EMBL/GenBank/DDBJ databases">
        <authorList>
            <person name="Townsley L."/>
            <person name="Shank E.A."/>
        </authorList>
    </citation>
    <scope>NUCLEOTIDE SEQUENCE [LARGE SCALE GENOMIC DNA]</scope>
    <source>
        <strain evidence="8 9">CH01</strain>
    </source>
</reference>
<gene>
    <name evidence="8" type="ORF">BED47_05565</name>
</gene>
<evidence type="ECO:0000256" key="6">
    <source>
        <dbReference type="SAM" id="Phobius"/>
    </source>
</evidence>
<keyword evidence="5 6" id="KW-0472">Membrane</keyword>
<comment type="caution">
    <text evidence="8">The sequence shown here is derived from an EMBL/GenBank/DDBJ whole genome shotgun (WGS) entry which is preliminary data.</text>
</comment>
<evidence type="ECO:0000256" key="1">
    <source>
        <dbReference type="ARBA" id="ARBA00004167"/>
    </source>
</evidence>
<organism evidence="8 9">
    <name type="scientific">Gottfriedia luciferensis</name>
    <dbReference type="NCBI Taxonomy" id="178774"/>
    <lineage>
        <taxon>Bacteria</taxon>
        <taxon>Bacillati</taxon>
        <taxon>Bacillota</taxon>
        <taxon>Bacilli</taxon>
        <taxon>Bacillales</taxon>
        <taxon>Bacillaceae</taxon>
        <taxon>Gottfriedia</taxon>
    </lineage>
</organism>
<dbReference type="Proteomes" id="UP000094580">
    <property type="component" value="Unassembled WGS sequence"/>
</dbReference>
<accession>A0ABX2ZTV1</accession>
<comment type="similarity">
    <text evidence="2">Belongs to the membrane fusion protein (MFP) (TC 8.A.1) family.</text>
</comment>
<proteinExistence type="inferred from homology"/>
<name>A0ABX2ZTV1_9BACI</name>
<dbReference type="InterPro" id="IPR058634">
    <property type="entry name" value="AaeA-lik-b-barrel"/>
</dbReference>
<comment type="subcellular location">
    <subcellularLocation>
        <location evidence="1">Membrane</location>
        <topology evidence="1">Single-pass membrane protein</topology>
    </subcellularLocation>
</comment>
<protein>
    <submittedName>
        <fullName evidence="8">Multidrug efflux protein</fullName>
    </submittedName>
</protein>
<evidence type="ECO:0000313" key="8">
    <source>
        <dbReference type="EMBL" id="ODG91947.1"/>
    </source>
</evidence>
<feature type="transmembrane region" description="Helical" evidence="6">
    <location>
        <begin position="7"/>
        <end position="29"/>
    </location>
</feature>
<dbReference type="Gene3D" id="2.40.30.170">
    <property type="match status" value="1"/>
</dbReference>
<dbReference type="EMBL" id="MDKC01000013">
    <property type="protein sequence ID" value="ODG91947.1"/>
    <property type="molecule type" value="Genomic_DNA"/>
</dbReference>
<evidence type="ECO:0000256" key="3">
    <source>
        <dbReference type="ARBA" id="ARBA00022692"/>
    </source>
</evidence>
<keyword evidence="9" id="KW-1185">Reference proteome</keyword>
<keyword evidence="4 6" id="KW-1133">Transmembrane helix</keyword>
<dbReference type="InterPro" id="IPR050739">
    <property type="entry name" value="MFP"/>
</dbReference>
<evidence type="ECO:0000313" key="9">
    <source>
        <dbReference type="Proteomes" id="UP000094580"/>
    </source>
</evidence>
<sequence>MGNMKKMVFVNIITLIILVAGGFAGYYYYDQSTNYIKTDNAKIDGQQIVISSPAAGKLESWSGTFGKTFSPNESIGKVLTAPQTAGDTAHEVSVSVPTYATIVQANAIKDQLVGTGSTLGYAYNLDNLWVTANIKETEVEDVKKGQVVDVYVDAYPDTTLTGTVEFVGLTTANTFSLLPSGNSNANYTKVEQVVPVRIALDHNKSFEIVPGMNASVRIHK</sequence>